<dbReference type="AlphaFoldDB" id="A0A061J685"/>
<comment type="caution">
    <text evidence="2">The sequence shown here is derived from an EMBL/GenBank/DDBJ whole genome shotgun (WGS) entry which is preliminary data.</text>
</comment>
<evidence type="ECO:0000256" key="1">
    <source>
        <dbReference type="SAM" id="MobiDB-lite"/>
    </source>
</evidence>
<feature type="region of interest" description="Disordered" evidence="1">
    <location>
        <begin position="754"/>
        <end position="802"/>
    </location>
</feature>
<feature type="region of interest" description="Disordered" evidence="1">
    <location>
        <begin position="315"/>
        <end position="367"/>
    </location>
</feature>
<proteinExistence type="predicted"/>
<keyword evidence="3" id="KW-1185">Reference proteome</keyword>
<dbReference type="Gene3D" id="3.80.10.10">
    <property type="entry name" value="Ribonuclease Inhibitor"/>
    <property type="match status" value="1"/>
</dbReference>
<dbReference type="PANTHER" id="PTHR46759">
    <property type="entry name" value="LEUCINE-RICH REPEAT-CONTAINING PROTEIN 72"/>
    <property type="match status" value="1"/>
</dbReference>
<reference evidence="2 3" key="1">
    <citation type="submission" date="2013-07" db="EMBL/GenBank/DDBJ databases">
        <authorList>
            <person name="Stoco P.H."/>
            <person name="Wagner G."/>
            <person name="Gerber A."/>
            <person name="Zaha A."/>
            <person name="Thompson C."/>
            <person name="Bartholomeu D.C."/>
            <person name="Luckemeyer D.D."/>
            <person name="Bahia D."/>
            <person name="Loreto E."/>
            <person name="Prestes E.B."/>
            <person name="Lima F.M."/>
            <person name="Rodrigues-Luiz G."/>
            <person name="Vallejo G.A."/>
            <person name="Filho J.F."/>
            <person name="Monteiro K.M."/>
            <person name="Tyler K.M."/>
            <person name="de Almeida L.G."/>
            <person name="Ortiz M.F."/>
            <person name="Siervo M.A."/>
            <person name="de Moraes M.H."/>
            <person name="Cunha O.L."/>
            <person name="Mendonca-Neto R."/>
            <person name="Silva R."/>
            <person name="Teixeira S.M."/>
            <person name="Murta S.M."/>
            <person name="Sincero T.C."/>
            <person name="Mendes T.A."/>
            <person name="Urmenyi T.P."/>
            <person name="Silva V.G."/>
            <person name="da Rocha W.D."/>
            <person name="Andersson B."/>
            <person name="Romanha A.J."/>
            <person name="Steindel M."/>
            <person name="de Vasconcelos A.T."/>
            <person name="Grisard E.C."/>
        </authorList>
    </citation>
    <scope>NUCLEOTIDE SEQUENCE [LARGE SCALE GENOMIC DNA]</scope>
    <source>
        <strain evidence="2 3">SC58</strain>
    </source>
</reference>
<dbReference type="VEuPathDB" id="TriTrypDB:TRSC58_03474"/>
<feature type="compositionally biased region" description="Polar residues" evidence="1">
    <location>
        <begin position="327"/>
        <end position="352"/>
    </location>
</feature>
<sequence length="802" mass="89404">MYTSLNRRYPDLRKWNEKSLQGFMRAAPAGRGNSARRPGTTSSSQTKAAAEKEQTAAEVTSYSNSEWEAFPPYVDPTEEQEVCLDPIRALKIPRSRFHTVKELTLCRKGITRLHSNVQLLKNLDTLIIRHNRLRQIAFLITPRNSHGAASSSGAQEESNLTSTAYGASRGCRLLRRLYASHNCLQTLDGDVSQLRQLEVLFLAHNRLSNLSAVSAQLKPLRCLRELDLRGNPLCDEVGYRLFLIYEHPHLEVLDRHVVRDEERKEAATYFATRAASTHRQTTRERSGAVNAVAPAEPVAHLQQVTPTVQFSLEKRDEEGGNAAEPTARSTRNASFSPLCQQLSSTPSPQMQANVAGAGGTHQRREKGKSTVAFLRTYVPTGDTAEDAALRRTLFQPSACERLLEERVRRDNEAKRQRPQREARARAMAQRELQSKYEAFHATWALSRQGMPFSAEKWEPLVKAMEAPQKTNLTEIPPATQRLESVRPRSYLARQQAAEQTERAASNSVDVVLAIDREQLPKLPPETAGQSDHSVMYDALLGRLGVVKKRIGQNPLCLPETRRLRRMDNALSHVAELMQQPEGVVGGKSRQTTLLRGIQQEKDALVPEPWEHMLISGQTMTMNAVEQLEYLYLMAMSFFLPTEFSALEGQFMTNTADALLAQEQPLSKKQTKKDKSRQAENARAMASGTASLFVTATAALRQRLPTVLTATAVEVGPPERTTFVRVMNMLDDDSGIWSLDLDLLSEAFSKEYMSKTKTKSPDAPQKEGGKTPIHQPSASATLRCKGARQGGASWGVQVRTKHG</sequence>
<dbReference type="Pfam" id="PF14580">
    <property type="entry name" value="LRR_9"/>
    <property type="match status" value="1"/>
</dbReference>
<dbReference type="OrthoDB" id="1517790at2759"/>
<feature type="region of interest" description="Disordered" evidence="1">
    <location>
        <begin position="26"/>
        <end position="63"/>
    </location>
</feature>
<protein>
    <submittedName>
        <fullName evidence="2">Uncharacterized protein</fullName>
    </submittedName>
</protein>
<dbReference type="InterPro" id="IPR001611">
    <property type="entry name" value="Leu-rich_rpt"/>
</dbReference>
<dbReference type="Proteomes" id="UP000031737">
    <property type="component" value="Unassembled WGS sequence"/>
</dbReference>
<accession>A0A061J685</accession>
<dbReference type="EMBL" id="AUPL01003474">
    <property type="protein sequence ID" value="ESL08817.1"/>
    <property type="molecule type" value="Genomic_DNA"/>
</dbReference>
<evidence type="ECO:0000313" key="3">
    <source>
        <dbReference type="Proteomes" id="UP000031737"/>
    </source>
</evidence>
<name>A0A061J685_TRYRA</name>
<dbReference type="PANTHER" id="PTHR46759:SF1">
    <property type="entry name" value="LEUCINE-RICH REPEAT-CONTAINING PROTEIN 72"/>
    <property type="match status" value="1"/>
</dbReference>
<feature type="region of interest" description="Disordered" evidence="1">
    <location>
        <begin position="661"/>
        <end position="681"/>
    </location>
</feature>
<gene>
    <name evidence="2" type="ORF">TRSC58_03474</name>
</gene>
<dbReference type="PROSITE" id="PS51450">
    <property type="entry name" value="LRR"/>
    <property type="match status" value="1"/>
</dbReference>
<evidence type="ECO:0000313" key="2">
    <source>
        <dbReference type="EMBL" id="ESL08817.1"/>
    </source>
</evidence>
<dbReference type="InterPro" id="IPR042655">
    <property type="entry name" value="LRC72"/>
</dbReference>
<dbReference type="InterPro" id="IPR032675">
    <property type="entry name" value="LRR_dom_sf"/>
</dbReference>
<dbReference type="SUPFAM" id="SSF52058">
    <property type="entry name" value="L domain-like"/>
    <property type="match status" value="1"/>
</dbReference>
<organism evidence="2 3">
    <name type="scientific">Trypanosoma rangeli SC58</name>
    <dbReference type="NCBI Taxonomy" id="429131"/>
    <lineage>
        <taxon>Eukaryota</taxon>
        <taxon>Discoba</taxon>
        <taxon>Euglenozoa</taxon>
        <taxon>Kinetoplastea</taxon>
        <taxon>Metakinetoplastina</taxon>
        <taxon>Trypanosomatida</taxon>
        <taxon>Trypanosomatidae</taxon>
        <taxon>Trypanosoma</taxon>
        <taxon>Herpetosoma</taxon>
    </lineage>
</organism>